<accession>S5ZK24</accession>
<reference evidence="1 2" key="1">
    <citation type="journal article" date="2013" name="Genome Announc.">
        <title>Complete Genomic Sequence of 'Thermofilum adornatus' Strain 1910bT, a Hyperthermophilic Anaerobic Organotrophic Crenarchaeon.</title>
        <authorList>
            <person name="Dominova I.N."/>
            <person name="Kublanov I.V."/>
            <person name="Podosokorskaya O.A."/>
            <person name="Derbikova K.S."/>
            <person name="Patrushev M.V."/>
            <person name="Toshchakov S.V."/>
        </authorList>
    </citation>
    <scope>NUCLEOTIDE SEQUENCE [LARGE SCALE GENOMIC DNA]</scope>
    <source>
        <strain evidence="2">1910b</strain>
    </source>
</reference>
<keyword evidence="2" id="KW-1185">Reference proteome</keyword>
<evidence type="ECO:0008006" key="3">
    <source>
        <dbReference type="Google" id="ProtNLM"/>
    </source>
</evidence>
<dbReference type="KEGG" id="thb:N186_02435"/>
<evidence type="ECO:0000313" key="2">
    <source>
        <dbReference type="Proteomes" id="UP000015543"/>
    </source>
</evidence>
<organism evidence="1 2">
    <name type="scientific">Thermofilum adornatum</name>
    <dbReference type="NCBI Taxonomy" id="1365176"/>
    <lineage>
        <taxon>Archaea</taxon>
        <taxon>Thermoproteota</taxon>
        <taxon>Thermoprotei</taxon>
        <taxon>Thermofilales</taxon>
        <taxon>Thermofilaceae</taxon>
        <taxon>Thermofilum</taxon>
    </lineage>
</organism>
<sequence>MYMGKAVKLIFVGADWAPFNDKLKRLCQEVAAAKGVEFEEKKEDYVFLTKYGETDELGGADIPQVFVQFDDGTIKHVLTKVPVVGMNPDFEAARKKLEEALA</sequence>
<evidence type="ECO:0000313" key="1">
    <source>
        <dbReference type="EMBL" id="AGT34871.1"/>
    </source>
</evidence>
<dbReference type="EMBL" id="CP006646">
    <property type="protein sequence ID" value="AGT34871.1"/>
    <property type="molecule type" value="Genomic_DNA"/>
</dbReference>
<protein>
    <recommendedName>
        <fullName evidence="3">Thioredoxin domain-containing protein</fullName>
    </recommendedName>
</protein>
<dbReference type="eggNOG" id="arCOG04283">
    <property type="taxonomic scope" value="Archaea"/>
</dbReference>
<dbReference type="Proteomes" id="UP000015543">
    <property type="component" value="Chromosome"/>
</dbReference>
<dbReference type="HOGENOM" id="CLU_2204008_0_0_2"/>
<gene>
    <name evidence="1" type="ORF">N186_02435</name>
</gene>
<proteinExistence type="predicted"/>
<dbReference type="AlphaFoldDB" id="S5ZK24"/>
<dbReference type="PATRIC" id="fig|1365176.7.peg.482"/>
<name>S5ZK24_9CREN</name>